<proteinExistence type="predicted"/>
<dbReference type="Pfam" id="PF01966">
    <property type="entry name" value="HD"/>
    <property type="match status" value="1"/>
</dbReference>
<dbReference type="EMBL" id="LBVV01000006">
    <property type="protein sequence ID" value="KKQ94920.1"/>
    <property type="molecule type" value="Genomic_DNA"/>
</dbReference>
<reference evidence="2 3" key="1">
    <citation type="journal article" date="2015" name="Nature">
        <title>rRNA introns, odd ribosomes, and small enigmatic genomes across a large radiation of phyla.</title>
        <authorList>
            <person name="Brown C.T."/>
            <person name="Hug L.A."/>
            <person name="Thomas B.C."/>
            <person name="Sharon I."/>
            <person name="Castelle C.J."/>
            <person name="Singh A."/>
            <person name="Wilkins M.J."/>
            <person name="Williams K.H."/>
            <person name="Banfield J.F."/>
        </authorList>
    </citation>
    <scope>NUCLEOTIDE SEQUENCE [LARGE SCALE GENOMIC DNA]</scope>
</reference>
<dbReference type="Proteomes" id="UP000034207">
    <property type="component" value="Unassembled WGS sequence"/>
</dbReference>
<name>A0A0G0M3J0_UNCC2</name>
<comment type="caution">
    <text evidence="2">The sequence shown here is derived from an EMBL/GenBank/DDBJ whole genome shotgun (WGS) entry which is preliminary data.</text>
</comment>
<dbReference type="InterPro" id="IPR003607">
    <property type="entry name" value="HD/PDEase_dom"/>
</dbReference>
<evidence type="ECO:0000313" key="2">
    <source>
        <dbReference type="EMBL" id="KKQ94920.1"/>
    </source>
</evidence>
<accession>A0A0G0M3J0</accession>
<protein>
    <recommendedName>
        <fullName evidence="1">HD domain-containing protein</fullName>
    </recommendedName>
</protein>
<sequence length="161" mass="18199">MKTLILLEAKKIALDMFEKVEPVEHGDFLRIHSEKVGKVAVMIARIMQLDDEIFEIAGWIHDIGYSENFENHADFSISILERMGYELSDVLSDCVSNHGNGMDPKTIEGKIFQVADKLSIFDIEIIGSMLKNGSFPLEDGDIDFLKMMSENALKLVKNFSK</sequence>
<dbReference type="InterPro" id="IPR006674">
    <property type="entry name" value="HD_domain"/>
</dbReference>
<feature type="domain" description="HD" evidence="1">
    <location>
        <begin position="31"/>
        <end position="119"/>
    </location>
</feature>
<dbReference type="SUPFAM" id="SSF109604">
    <property type="entry name" value="HD-domain/PDEase-like"/>
    <property type="match status" value="1"/>
</dbReference>
<dbReference type="CDD" id="cd00077">
    <property type="entry name" value="HDc"/>
    <property type="match status" value="1"/>
</dbReference>
<dbReference type="Gene3D" id="1.10.3210.10">
    <property type="entry name" value="Hypothetical protein af1432"/>
    <property type="match status" value="1"/>
</dbReference>
<dbReference type="STRING" id="1618345.UT18_C0006G0018"/>
<evidence type="ECO:0000313" key="3">
    <source>
        <dbReference type="Proteomes" id="UP000034207"/>
    </source>
</evidence>
<evidence type="ECO:0000259" key="1">
    <source>
        <dbReference type="Pfam" id="PF01966"/>
    </source>
</evidence>
<organism evidence="2 3">
    <name type="scientific">candidate division CPR2 bacterium GW2011_GWC2_39_10</name>
    <dbReference type="NCBI Taxonomy" id="1618345"/>
    <lineage>
        <taxon>Bacteria</taxon>
        <taxon>Bacteria division CPR2</taxon>
    </lineage>
</organism>
<gene>
    <name evidence="2" type="ORF">UT18_C0006G0018</name>
</gene>
<dbReference type="AlphaFoldDB" id="A0A0G0M3J0"/>